<dbReference type="Proteomes" id="UP000003781">
    <property type="component" value="Unassembled WGS sequence"/>
</dbReference>
<comment type="caution">
    <text evidence="1">The sequence shown here is derived from an EMBL/GenBank/DDBJ whole genome shotgun (WGS) entry which is preliminary data.</text>
</comment>
<organism evidence="1 2">
    <name type="scientific">Crocosphaera chwakensis CCY0110</name>
    <dbReference type="NCBI Taxonomy" id="391612"/>
    <lineage>
        <taxon>Bacteria</taxon>
        <taxon>Bacillati</taxon>
        <taxon>Cyanobacteriota</taxon>
        <taxon>Cyanophyceae</taxon>
        <taxon>Oscillatoriophycideae</taxon>
        <taxon>Chroococcales</taxon>
        <taxon>Aphanothecaceae</taxon>
        <taxon>Crocosphaera</taxon>
        <taxon>Crocosphaera chwakensis</taxon>
    </lineage>
</organism>
<name>A3ISE9_9CHRO</name>
<evidence type="ECO:0000313" key="1">
    <source>
        <dbReference type="EMBL" id="EAZ90665.1"/>
    </source>
</evidence>
<dbReference type="eggNOG" id="ENOG50333JX">
    <property type="taxonomic scope" value="Bacteria"/>
</dbReference>
<sequence>MANPTSWVTHTIVIPPSAKLRIVSKTSLIISGSRAEVGSSNNIIFGSMANARAIATRCCCPPDNWPGYLLACSKIPTFSNSCMALASAFCFFQCRTQIGAKVTLFKTVKWGNKLNCWNTIPTSLLMASIFLRS</sequence>
<evidence type="ECO:0000313" key="2">
    <source>
        <dbReference type="Proteomes" id="UP000003781"/>
    </source>
</evidence>
<gene>
    <name evidence="1" type="ORF">CY0110_08321</name>
</gene>
<dbReference type="AntiFam" id="ANF00062">
    <property type="entry name" value="Shadow ORF (opposite ABC transporter protein)"/>
</dbReference>
<keyword evidence="2" id="KW-1185">Reference proteome</keyword>
<proteinExistence type="predicted"/>
<dbReference type="EMBL" id="AAXW01000022">
    <property type="protein sequence ID" value="EAZ90665.1"/>
    <property type="molecule type" value="Genomic_DNA"/>
</dbReference>
<protein>
    <submittedName>
        <fullName evidence="1">Uncharacterized protein</fullName>
    </submittedName>
</protein>
<dbReference type="AlphaFoldDB" id="A3ISE9"/>
<accession>A3ISE9</accession>
<reference evidence="1 2" key="1">
    <citation type="submission" date="2007-03" db="EMBL/GenBank/DDBJ databases">
        <authorList>
            <person name="Stal L."/>
            <person name="Ferriera S."/>
            <person name="Johnson J."/>
            <person name="Kravitz S."/>
            <person name="Beeson K."/>
            <person name="Sutton G."/>
            <person name="Rogers Y.-H."/>
            <person name="Friedman R."/>
            <person name="Frazier M."/>
            <person name="Venter J.C."/>
        </authorList>
    </citation>
    <scope>NUCLEOTIDE SEQUENCE [LARGE SCALE GENOMIC DNA]</scope>
    <source>
        <strain evidence="1 2">CCY0110</strain>
    </source>
</reference>